<feature type="compositionally biased region" description="Low complexity" evidence="1">
    <location>
        <begin position="126"/>
        <end position="138"/>
    </location>
</feature>
<keyword evidence="2" id="KW-0472">Membrane</keyword>
<proteinExistence type="predicted"/>
<evidence type="ECO:0000313" key="3">
    <source>
        <dbReference type="EMBL" id="GAQ63589.1"/>
    </source>
</evidence>
<dbReference type="AlphaFoldDB" id="A0A100JQ17"/>
<evidence type="ECO:0000256" key="2">
    <source>
        <dbReference type="SAM" id="Phobius"/>
    </source>
</evidence>
<feature type="compositionally biased region" description="Low complexity" evidence="1">
    <location>
        <begin position="60"/>
        <end position="88"/>
    </location>
</feature>
<feature type="compositionally biased region" description="Low complexity" evidence="1">
    <location>
        <begin position="319"/>
        <end position="328"/>
    </location>
</feature>
<keyword evidence="2" id="KW-0812">Transmembrane</keyword>
<feature type="region of interest" description="Disordered" evidence="1">
    <location>
        <begin position="116"/>
        <end position="143"/>
    </location>
</feature>
<feature type="compositionally biased region" description="Pro residues" evidence="1">
    <location>
        <begin position="329"/>
        <end position="338"/>
    </location>
</feature>
<feature type="transmembrane region" description="Helical" evidence="2">
    <location>
        <begin position="155"/>
        <end position="175"/>
    </location>
</feature>
<feature type="region of interest" description="Disordered" evidence="1">
    <location>
        <begin position="177"/>
        <end position="362"/>
    </location>
</feature>
<dbReference type="RefSeq" id="WP_234385678.1">
    <property type="nucleotide sequence ID" value="NZ_BCMM01000018.1"/>
</dbReference>
<sequence length="362" mass="36053">MHVDNWPNGIQPKRTEGEIEGPGPGRGGNRSDEVVWPEAADRTGAVSRTERDHGGGVSGRTGSSGSAGLGVLRQPAAPGAGPGVDPAPWEQPGRPGRNHDPHEVTVQLDGVGREVDEGQGRHAGRAADAAGAGQDSDGPVFVDESGRRRNLYRRLGIAVGTACAAYAVVIVGTLVSGNSDAPWLPVPMQKDDKPAGKVDTPPLPAESDDRSDEAEGFVPDAGPGGGRTGATSSPGAKSPAGASGKAKQPAKSGSAEPSAGPSPKATPKPQPKPSGGAKDPEPSAPAPEPPKVDPSPAEPPPASPSPSETGTPDPGPGSGTDTVAEGPASPAPVEPAPSAPQDSQSPQEPASPQDPQNPESPA</sequence>
<protein>
    <submittedName>
        <fullName evidence="3">Uncharacterized protein</fullName>
    </submittedName>
</protein>
<dbReference type="Proteomes" id="UP000067448">
    <property type="component" value="Unassembled WGS sequence"/>
</dbReference>
<reference evidence="4" key="3">
    <citation type="submission" date="2016-02" db="EMBL/GenBank/DDBJ databases">
        <title>Draft genome of pathogenic Streptomyces sp. in Japan.</title>
        <authorList>
            <person name="Tomihama T."/>
            <person name="Ikenaga M."/>
            <person name="Sakai M."/>
            <person name="Okubo T."/>
            <person name="Ikeda S."/>
        </authorList>
    </citation>
    <scope>NUCLEOTIDE SEQUENCE [LARGE SCALE GENOMIC DNA]</scope>
    <source>
        <strain evidence="4">S58</strain>
    </source>
</reference>
<name>A0A100JQ17_STRSC</name>
<reference evidence="4" key="1">
    <citation type="submission" date="2015-11" db="EMBL/GenBank/DDBJ databases">
        <authorList>
            <consortium name="Cross-ministerial Strategic Innovation Promotion Program (SIP) consortium"/>
            <person name="Tomihama T."/>
            <person name="Ikenaga M."/>
            <person name="Sakai M."/>
            <person name="Okubo T."/>
            <person name="Ikeda S."/>
        </authorList>
    </citation>
    <scope>NUCLEOTIDE SEQUENCE [LARGE SCALE GENOMIC DNA]</scope>
    <source>
        <strain evidence="4">S58</strain>
    </source>
</reference>
<evidence type="ECO:0000256" key="1">
    <source>
        <dbReference type="SAM" id="MobiDB-lite"/>
    </source>
</evidence>
<reference evidence="3 4" key="2">
    <citation type="journal article" date="2016" name="Genome Announc.">
        <title>Draft Genome Sequences of Streptomyces scabiei S58, Streptomyces turgidiscabies T45, and Streptomyces acidiscabies a10, the Pathogens of Potato Common Scab, Isolated in Japan.</title>
        <authorList>
            <person name="Tomihama T."/>
            <person name="Nishi Y."/>
            <person name="Sakai M."/>
            <person name="Ikenaga M."/>
            <person name="Okubo T."/>
            <person name="Ikeda S."/>
        </authorList>
    </citation>
    <scope>NUCLEOTIDE SEQUENCE [LARGE SCALE GENOMIC DNA]</scope>
    <source>
        <strain evidence="3 4">S58</strain>
    </source>
</reference>
<comment type="caution">
    <text evidence="3">The sequence shown here is derived from an EMBL/GenBank/DDBJ whole genome shotgun (WGS) entry which is preliminary data.</text>
</comment>
<feature type="compositionally biased region" description="Low complexity" evidence="1">
    <location>
        <begin position="339"/>
        <end position="356"/>
    </location>
</feature>
<feature type="compositionally biased region" description="Pro residues" evidence="1">
    <location>
        <begin position="282"/>
        <end position="304"/>
    </location>
</feature>
<feature type="region of interest" description="Disordered" evidence="1">
    <location>
        <begin position="1"/>
        <end position="103"/>
    </location>
</feature>
<gene>
    <name evidence="3" type="ORF">SsS58_03972</name>
</gene>
<feature type="compositionally biased region" description="Low complexity" evidence="1">
    <location>
        <begin position="232"/>
        <end position="263"/>
    </location>
</feature>
<organism evidence="3 4">
    <name type="scientific">Streptomyces scabiei</name>
    <dbReference type="NCBI Taxonomy" id="1930"/>
    <lineage>
        <taxon>Bacteria</taxon>
        <taxon>Bacillati</taxon>
        <taxon>Actinomycetota</taxon>
        <taxon>Actinomycetes</taxon>
        <taxon>Kitasatosporales</taxon>
        <taxon>Streptomycetaceae</taxon>
        <taxon>Streptomyces</taxon>
    </lineage>
</organism>
<evidence type="ECO:0000313" key="4">
    <source>
        <dbReference type="Proteomes" id="UP000067448"/>
    </source>
</evidence>
<dbReference type="EMBL" id="BCMM01000018">
    <property type="protein sequence ID" value="GAQ63589.1"/>
    <property type="molecule type" value="Genomic_DNA"/>
</dbReference>
<keyword evidence="2" id="KW-1133">Transmembrane helix</keyword>
<accession>A0A100JQ17</accession>
<dbReference type="PRINTS" id="PR01217">
    <property type="entry name" value="PRICHEXTENSN"/>
</dbReference>